<keyword evidence="2" id="KW-1185">Reference proteome</keyword>
<name>A0ABD1H9E5_SALDI</name>
<reference evidence="1 2" key="1">
    <citation type="submission" date="2024-06" db="EMBL/GenBank/DDBJ databases">
        <title>A chromosome level genome sequence of Diviner's sage (Salvia divinorum).</title>
        <authorList>
            <person name="Ford S.A."/>
            <person name="Ro D.-K."/>
            <person name="Ness R.W."/>
            <person name="Phillips M.A."/>
        </authorList>
    </citation>
    <scope>NUCLEOTIDE SEQUENCE [LARGE SCALE GENOMIC DNA]</scope>
    <source>
        <strain evidence="1">SAF-2024a</strain>
        <tissue evidence="1">Leaf</tissue>
    </source>
</reference>
<dbReference type="EMBL" id="JBEAFC010000006">
    <property type="protein sequence ID" value="KAL1552857.1"/>
    <property type="molecule type" value="Genomic_DNA"/>
</dbReference>
<protein>
    <submittedName>
        <fullName evidence="1">Uncharacterized protein</fullName>
    </submittedName>
</protein>
<proteinExistence type="predicted"/>
<comment type="caution">
    <text evidence="1">The sequence shown here is derived from an EMBL/GenBank/DDBJ whole genome shotgun (WGS) entry which is preliminary data.</text>
</comment>
<dbReference type="Proteomes" id="UP001567538">
    <property type="component" value="Unassembled WGS sequence"/>
</dbReference>
<accession>A0ABD1H9E5</accession>
<sequence length="147" mass="16499">MDDDKKGSCRKPPLPVDRLRRHATTINSLVRGLLWKIDDVYKVKGKWCHKFTKNLVQLVLTKLQSKSRKKPNNHFNSSSLHCIARSFALVVKCVLKVGGEWSNDYNDDLIQLALTMLRSSSAPSINNNNNPLAVDVDVVGTANELSK</sequence>
<organism evidence="1 2">
    <name type="scientific">Salvia divinorum</name>
    <name type="common">Maria pastora</name>
    <name type="synonym">Diviner's sage</name>
    <dbReference type="NCBI Taxonomy" id="28513"/>
    <lineage>
        <taxon>Eukaryota</taxon>
        <taxon>Viridiplantae</taxon>
        <taxon>Streptophyta</taxon>
        <taxon>Embryophyta</taxon>
        <taxon>Tracheophyta</taxon>
        <taxon>Spermatophyta</taxon>
        <taxon>Magnoliopsida</taxon>
        <taxon>eudicotyledons</taxon>
        <taxon>Gunneridae</taxon>
        <taxon>Pentapetalae</taxon>
        <taxon>asterids</taxon>
        <taxon>lamiids</taxon>
        <taxon>Lamiales</taxon>
        <taxon>Lamiaceae</taxon>
        <taxon>Nepetoideae</taxon>
        <taxon>Mentheae</taxon>
        <taxon>Salviinae</taxon>
        <taxon>Salvia</taxon>
        <taxon>Salvia subgen. Calosphace</taxon>
    </lineage>
</organism>
<dbReference type="AlphaFoldDB" id="A0ABD1H9E5"/>
<gene>
    <name evidence="1" type="ORF">AAHA92_13604</name>
</gene>
<evidence type="ECO:0000313" key="2">
    <source>
        <dbReference type="Proteomes" id="UP001567538"/>
    </source>
</evidence>
<evidence type="ECO:0000313" key="1">
    <source>
        <dbReference type="EMBL" id="KAL1552857.1"/>
    </source>
</evidence>